<evidence type="ECO:0000256" key="1">
    <source>
        <dbReference type="SAM" id="Phobius"/>
    </source>
</evidence>
<keyword evidence="1" id="KW-1133">Transmembrane helix</keyword>
<protein>
    <submittedName>
        <fullName evidence="2">Uncharacterized protein</fullName>
    </submittedName>
</protein>
<organism evidence="3">
    <name type="scientific">Schizophyllum commune (strain H4-8 / FGSC 9210)</name>
    <name type="common">Split gill fungus</name>
    <dbReference type="NCBI Taxonomy" id="578458"/>
    <lineage>
        <taxon>Eukaryota</taxon>
        <taxon>Fungi</taxon>
        <taxon>Dikarya</taxon>
        <taxon>Basidiomycota</taxon>
        <taxon>Agaricomycotina</taxon>
        <taxon>Agaricomycetes</taxon>
        <taxon>Agaricomycetidae</taxon>
        <taxon>Agaricales</taxon>
        <taxon>Schizophyllaceae</taxon>
        <taxon>Schizophyllum</taxon>
    </lineage>
</organism>
<dbReference type="OrthoDB" id="3358048at2759"/>
<dbReference type="eggNOG" id="ENOG502T7BQ">
    <property type="taxonomic scope" value="Eukaryota"/>
</dbReference>
<gene>
    <name evidence="2" type="ORF">SCHCODRAFT_107024</name>
</gene>
<accession>D8Q0B5</accession>
<dbReference type="OMA" id="QRVPFRF"/>
<feature type="transmembrane region" description="Helical" evidence="1">
    <location>
        <begin position="201"/>
        <end position="217"/>
    </location>
</feature>
<reference evidence="2 3" key="1">
    <citation type="journal article" date="2010" name="Nat. Biotechnol.">
        <title>Genome sequence of the model mushroom Schizophyllum commune.</title>
        <authorList>
            <person name="Ohm R.A."/>
            <person name="de Jong J.F."/>
            <person name="Lugones L.G."/>
            <person name="Aerts A."/>
            <person name="Kothe E."/>
            <person name="Stajich J.E."/>
            <person name="de Vries R.P."/>
            <person name="Record E."/>
            <person name="Levasseur A."/>
            <person name="Baker S.E."/>
            <person name="Bartholomew K.A."/>
            <person name="Coutinho P.M."/>
            <person name="Erdmann S."/>
            <person name="Fowler T.J."/>
            <person name="Gathman A.C."/>
            <person name="Lombard V."/>
            <person name="Henrissat B."/>
            <person name="Knabe N."/>
            <person name="Kuees U."/>
            <person name="Lilly W.W."/>
            <person name="Lindquist E."/>
            <person name="Lucas S."/>
            <person name="Magnuson J.K."/>
            <person name="Piumi F."/>
            <person name="Raudaskoski M."/>
            <person name="Salamov A."/>
            <person name="Schmutz J."/>
            <person name="Schwarze F.W.M.R."/>
            <person name="vanKuyk P.A."/>
            <person name="Horton J.S."/>
            <person name="Grigoriev I.V."/>
            <person name="Woesten H.A.B."/>
        </authorList>
    </citation>
    <scope>NUCLEOTIDE SEQUENCE [LARGE SCALE GENOMIC DNA]</scope>
    <source>
        <strain evidence="3">H4-8 / FGSC 9210</strain>
    </source>
</reference>
<name>D8Q0B5_SCHCM</name>
<dbReference type="EMBL" id="GL377304">
    <property type="protein sequence ID" value="EFI99586.1"/>
    <property type="molecule type" value="Genomic_DNA"/>
</dbReference>
<dbReference type="RefSeq" id="XP_003034489.1">
    <property type="nucleotide sequence ID" value="XM_003034443.1"/>
</dbReference>
<evidence type="ECO:0000313" key="2">
    <source>
        <dbReference type="EMBL" id="EFI99586.1"/>
    </source>
</evidence>
<keyword evidence="3" id="KW-1185">Reference proteome</keyword>
<proteinExistence type="predicted"/>
<dbReference type="InParanoid" id="D8Q0B5"/>
<dbReference type="AlphaFoldDB" id="D8Q0B5"/>
<dbReference type="GeneID" id="9585611"/>
<dbReference type="KEGG" id="scm:SCHCO_02615666"/>
<dbReference type="HOGENOM" id="CLU_097226_0_0_1"/>
<dbReference type="VEuPathDB" id="FungiDB:SCHCODRAFT_02615666"/>
<sequence length="241" mass="27805">MELERESPIINELRRRLPLQFVENFRIDAEEEDQRVLDEQEQEETINKIAADNEPRLKSAILGAHILVTLSLLLHLYYLFRTSKESPLLSIFPSDAPAPPLPFSTLLALFNVFSHIILLLRLRPRSFYKPPLRGWLRLDESPYAPVPPASRAFIPGTHPPVPFVWPRLATPTTPFSPMNFPAITFYIAVTSLLLWRAWQTTVWWAIAPTVYFIMSSVEEMVRRSDESIESLRLLRYRAPGA</sequence>
<keyword evidence="1" id="KW-0812">Transmembrane</keyword>
<feature type="transmembrane region" description="Helical" evidence="1">
    <location>
        <begin position="100"/>
        <end position="120"/>
    </location>
</feature>
<feature type="non-terminal residue" evidence="2">
    <location>
        <position position="241"/>
    </location>
</feature>
<keyword evidence="1" id="KW-0472">Membrane</keyword>
<evidence type="ECO:0000313" key="3">
    <source>
        <dbReference type="Proteomes" id="UP000007431"/>
    </source>
</evidence>
<feature type="transmembrane region" description="Helical" evidence="1">
    <location>
        <begin position="60"/>
        <end position="80"/>
    </location>
</feature>
<dbReference type="Proteomes" id="UP000007431">
    <property type="component" value="Unassembled WGS sequence"/>
</dbReference>